<dbReference type="Proteomes" id="UP001601059">
    <property type="component" value="Unassembled WGS sequence"/>
</dbReference>
<reference evidence="1 2" key="1">
    <citation type="submission" date="2024-08" db="EMBL/GenBank/DDBJ databases">
        <title>Two novel Cytobacillus novel species.</title>
        <authorList>
            <person name="Liu G."/>
        </authorList>
    </citation>
    <scope>NUCLEOTIDE SEQUENCE [LARGE SCALE GENOMIC DNA]</scope>
    <source>
        <strain evidence="1 2">FJAT-54145</strain>
    </source>
</reference>
<keyword evidence="2" id="KW-1185">Reference proteome</keyword>
<gene>
    <name evidence="1" type="ORF">ACFYKX_25680</name>
</gene>
<name>A0ABW6KMA9_9BACI</name>
<comment type="caution">
    <text evidence="1">The sequence shown here is derived from an EMBL/GenBank/DDBJ whole genome shotgun (WGS) entry which is preliminary data.</text>
</comment>
<protein>
    <submittedName>
        <fullName evidence="1">Uncharacterized protein</fullName>
    </submittedName>
</protein>
<accession>A0ABW6KMA9</accession>
<sequence>MLKIVIFEANEEELEEQGLDFENEMNWLKESNIHVKSIIEIPEETMCDKELSTKLENYLKGV</sequence>
<organism evidence="1 2">
    <name type="scientific">Cytobacillus spartinae</name>
    <dbReference type="NCBI Taxonomy" id="3299023"/>
    <lineage>
        <taxon>Bacteria</taxon>
        <taxon>Bacillati</taxon>
        <taxon>Bacillota</taxon>
        <taxon>Bacilli</taxon>
        <taxon>Bacillales</taxon>
        <taxon>Bacillaceae</taxon>
        <taxon>Cytobacillus</taxon>
    </lineage>
</organism>
<dbReference type="RefSeq" id="WP_389364937.1">
    <property type="nucleotide sequence ID" value="NZ_JBIACK010000021.1"/>
</dbReference>
<evidence type="ECO:0000313" key="1">
    <source>
        <dbReference type="EMBL" id="MFE8703968.1"/>
    </source>
</evidence>
<evidence type="ECO:0000313" key="2">
    <source>
        <dbReference type="Proteomes" id="UP001601059"/>
    </source>
</evidence>
<dbReference type="EMBL" id="JBIACK010000021">
    <property type="protein sequence ID" value="MFE8703968.1"/>
    <property type="molecule type" value="Genomic_DNA"/>
</dbReference>
<proteinExistence type="predicted"/>